<dbReference type="InterPro" id="IPR008271">
    <property type="entry name" value="Ser/Thr_kinase_AS"/>
</dbReference>
<dbReference type="SUPFAM" id="SSF48371">
    <property type="entry name" value="ARM repeat"/>
    <property type="match status" value="1"/>
</dbReference>
<keyword evidence="1" id="KW-0723">Serine/threonine-protein kinase</keyword>
<dbReference type="EMBL" id="BEYU01000113">
    <property type="protein sequence ID" value="GBG32042.1"/>
    <property type="molecule type" value="Genomic_DNA"/>
</dbReference>
<evidence type="ECO:0000313" key="7">
    <source>
        <dbReference type="Proteomes" id="UP000241890"/>
    </source>
</evidence>
<dbReference type="InterPro" id="IPR011989">
    <property type="entry name" value="ARM-like"/>
</dbReference>
<proteinExistence type="predicted"/>
<dbReference type="Proteomes" id="UP000241890">
    <property type="component" value="Unassembled WGS sequence"/>
</dbReference>
<dbReference type="GO" id="GO:0071561">
    <property type="term" value="C:nucleus-vacuole junction"/>
    <property type="evidence" value="ECO:0007669"/>
    <property type="project" value="TreeGrafter"/>
</dbReference>
<dbReference type="InterPro" id="IPR055231">
    <property type="entry name" value="2AA_helical"/>
</dbReference>
<dbReference type="InterPro" id="IPR045162">
    <property type="entry name" value="Vps15-like"/>
</dbReference>
<dbReference type="PANTHER" id="PTHR17583:SF0">
    <property type="entry name" value="PHOSPHOINOSITIDE 3-KINASE REGULATORY SUBUNIT 4"/>
    <property type="match status" value="1"/>
</dbReference>
<feature type="compositionally biased region" description="Basic and acidic residues" evidence="4">
    <location>
        <begin position="475"/>
        <end position="484"/>
    </location>
</feature>
<evidence type="ECO:0000259" key="5">
    <source>
        <dbReference type="PROSITE" id="PS50011"/>
    </source>
</evidence>
<protein>
    <submittedName>
        <fullName evidence="6">Phosphoinositide 3-kinase regulatory subunit 4</fullName>
    </submittedName>
</protein>
<dbReference type="PROSITE" id="PS50011">
    <property type="entry name" value="PROTEIN_KINASE_DOM"/>
    <property type="match status" value="1"/>
</dbReference>
<dbReference type="OrthoDB" id="242910at2759"/>
<dbReference type="Gene3D" id="1.10.510.10">
    <property type="entry name" value="Transferase(Phosphotransferase) domain 1"/>
    <property type="match status" value="1"/>
</dbReference>
<feature type="region of interest" description="Disordered" evidence="4">
    <location>
        <begin position="729"/>
        <end position="749"/>
    </location>
</feature>
<keyword evidence="1" id="KW-0808">Transferase</keyword>
<organism evidence="6 7">
    <name type="scientific">Hondaea fermentalgiana</name>
    <dbReference type="NCBI Taxonomy" id="2315210"/>
    <lineage>
        <taxon>Eukaryota</taxon>
        <taxon>Sar</taxon>
        <taxon>Stramenopiles</taxon>
        <taxon>Bigyra</taxon>
        <taxon>Labyrinthulomycetes</taxon>
        <taxon>Thraustochytrida</taxon>
        <taxon>Thraustochytriidae</taxon>
        <taxon>Hondaea</taxon>
    </lineage>
</organism>
<name>A0A2R5GMB9_9STRA</name>
<dbReference type="InterPro" id="IPR016024">
    <property type="entry name" value="ARM-type_fold"/>
</dbReference>
<keyword evidence="1" id="KW-0418">Kinase</keyword>
<sequence>MGNVVPTGRAGEEPQQLVASIDDSRLLFQDELWNGKFLKSARCQSSGNVLVVKVYEKIPATDPQLLRKLRKQLEDLREQVRPATHPNVLAYTRWGETSRVAYVMRQFTSSNLHDRQNTRPFLAPMEKRWIVYQMLKALSQCHGSGIVHGDIKAENFLVTSHTWVLLADFAPYKPTFLPLDDTAPYNYFFDSSNKRDCCCVAPERFRSPTSIIDISLLDSAPPQCASVLSVMMDPGVPDVDAEFELAEASASLEAEDRAAAAKRDGLAEGGDSGSAGASREASMGGGGSKVLRKSGNSGPKSLACFNLSEVLRYANPELGADARATLLQSKLDKVTDPLIRPLVESMLQADPSQRKSADVYLQEFTGPNKAFPSYFADVLHPFFRELLQEEYDSPDERIWAVCRRYEELVSALCNIHDKRGAAYFAQQSAAWAARHAALDVSLKDSPMRSVQDDLDGDGGAGSERSRGSTGGGGEESTRASRGDNEAVRDLLARTQKIMAQLADLNVSDKMRAAVTSASENVSLQYDALSKQYSAAPPPPPLDFTGSLSGGGEDFFLAGGPGARGVEATSDSYAASPSALNIPAGENGVLIVIHMLAATIRFVRFPSTKVAALCALLRLSRFSNDETRLQRVLPYVVHELCESSSREFSSLVRCTALRALTDLVRKIKRLPASDRRIFPEYIFPALARFKMDPSLNARLTFAECLPRLAEASGRFLDLARLHADLSNSDAADCHTGRDSSSSIRGKGKSGDDALAKPVTFDAQLNELHDIVQDFVSNMIEQPAVVRRTLLCDITRLCLFFGRERTSSHVLPILITCLSERNDWQLRATFFEHIPGVSALVGPLALQQFLLPCIVQSLYEFEELVVERTLTCVYSLTQLGLLDVTMMSELAAKVGPLVYHPSVWIRNAVVRVLAALVASKRMGLVETQVTIVRLIEPYLKKSEARNALLLGCSKNVEENEALLREMLVDRLPRDVYEAAAERDTKQTATWHTFFSDVVFTINFGVGVVQLDYHKYCGSNPVEVRVE</sequence>
<dbReference type="GO" id="GO:0005770">
    <property type="term" value="C:late endosome"/>
    <property type="evidence" value="ECO:0007669"/>
    <property type="project" value="TreeGrafter"/>
</dbReference>
<dbReference type="SUPFAM" id="SSF56112">
    <property type="entry name" value="Protein kinase-like (PK-like)"/>
    <property type="match status" value="1"/>
</dbReference>
<evidence type="ECO:0000256" key="2">
    <source>
        <dbReference type="ARBA" id="ARBA00022574"/>
    </source>
</evidence>
<dbReference type="GO" id="GO:0016236">
    <property type="term" value="P:macroautophagy"/>
    <property type="evidence" value="ECO:0007669"/>
    <property type="project" value="InterPro"/>
</dbReference>
<dbReference type="GO" id="GO:0006623">
    <property type="term" value="P:protein targeting to vacuole"/>
    <property type="evidence" value="ECO:0007669"/>
    <property type="project" value="TreeGrafter"/>
</dbReference>
<evidence type="ECO:0000256" key="1">
    <source>
        <dbReference type="ARBA" id="ARBA00022527"/>
    </source>
</evidence>
<dbReference type="Gene3D" id="1.25.10.10">
    <property type="entry name" value="Leucine-rich Repeat Variant"/>
    <property type="match status" value="2"/>
</dbReference>
<evidence type="ECO:0000256" key="3">
    <source>
        <dbReference type="ARBA" id="ARBA00022737"/>
    </source>
</evidence>
<dbReference type="InterPro" id="IPR000719">
    <property type="entry name" value="Prot_kinase_dom"/>
</dbReference>
<evidence type="ECO:0000256" key="4">
    <source>
        <dbReference type="SAM" id="MobiDB-lite"/>
    </source>
</evidence>
<dbReference type="GO" id="GO:0004674">
    <property type="term" value="F:protein serine/threonine kinase activity"/>
    <property type="evidence" value="ECO:0007669"/>
    <property type="project" value="UniProtKB-KW"/>
</dbReference>
<dbReference type="SMART" id="SM00220">
    <property type="entry name" value="S_TKc"/>
    <property type="match status" value="1"/>
</dbReference>
<dbReference type="PROSITE" id="PS00108">
    <property type="entry name" value="PROTEIN_KINASE_ST"/>
    <property type="match status" value="1"/>
</dbReference>
<feature type="region of interest" description="Disordered" evidence="4">
    <location>
        <begin position="257"/>
        <end position="296"/>
    </location>
</feature>
<dbReference type="InParanoid" id="A0A2R5GMB9"/>
<dbReference type="GO" id="GO:0034271">
    <property type="term" value="C:phosphatidylinositol 3-kinase complex, class III, type I"/>
    <property type="evidence" value="ECO:0007669"/>
    <property type="project" value="TreeGrafter"/>
</dbReference>
<evidence type="ECO:0000313" key="6">
    <source>
        <dbReference type="EMBL" id="GBG32042.1"/>
    </source>
</evidence>
<keyword evidence="2" id="KW-0853">WD repeat</keyword>
<gene>
    <name evidence="6" type="ORF">FCC1311_082672</name>
</gene>
<feature type="domain" description="Protein kinase" evidence="5">
    <location>
        <begin position="26"/>
        <end position="383"/>
    </location>
</feature>
<keyword evidence="3" id="KW-0677">Repeat</keyword>
<dbReference type="GO" id="GO:0034272">
    <property type="term" value="C:phosphatidylinositol 3-kinase complex, class III, type II"/>
    <property type="evidence" value="ECO:0007669"/>
    <property type="project" value="TreeGrafter"/>
</dbReference>
<keyword evidence="7" id="KW-1185">Reference proteome</keyword>
<reference evidence="6 7" key="1">
    <citation type="submission" date="2017-12" db="EMBL/GenBank/DDBJ databases">
        <title>Sequencing, de novo assembly and annotation of complete genome of a new Thraustochytrid species, strain FCC1311.</title>
        <authorList>
            <person name="Sedici K."/>
            <person name="Godart F."/>
            <person name="Aiese Cigliano R."/>
            <person name="Sanseverino W."/>
            <person name="Barakat M."/>
            <person name="Ortet P."/>
            <person name="Marechal E."/>
            <person name="Cagnac O."/>
            <person name="Amato A."/>
        </authorList>
    </citation>
    <scope>NUCLEOTIDE SEQUENCE [LARGE SCALE GENOMIC DNA]</scope>
</reference>
<dbReference type="InterPro" id="IPR011009">
    <property type="entry name" value="Kinase-like_dom_sf"/>
</dbReference>
<comment type="caution">
    <text evidence="6">The sequence shown here is derived from an EMBL/GenBank/DDBJ whole genome shotgun (WGS) entry which is preliminary data.</text>
</comment>
<dbReference type="GO" id="GO:0045324">
    <property type="term" value="P:late endosome to vacuole transport"/>
    <property type="evidence" value="ECO:0007669"/>
    <property type="project" value="InterPro"/>
</dbReference>
<dbReference type="Pfam" id="PF00069">
    <property type="entry name" value="Pkinase"/>
    <property type="match status" value="1"/>
</dbReference>
<dbReference type="AlphaFoldDB" id="A0A2R5GMB9"/>
<dbReference type="Pfam" id="PF22956">
    <property type="entry name" value="VPS15-like_hel"/>
    <property type="match status" value="1"/>
</dbReference>
<feature type="region of interest" description="Disordered" evidence="4">
    <location>
        <begin position="447"/>
        <end position="484"/>
    </location>
</feature>
<dbReference type="GO" id="GO:0005524">
    <property type="term" value="F:ATP binding"/>
    <property type="evidence" value="ECO:0007669"/>
    <property type="project" value="InterPro"/>
</dbReference>
<accession>A0A2R5GMB9</accession>
<dbReference type="PANTHER" id="PTHR17583">
    <property type="entry name" value="PHOSPHOINOSITIDE 3-KINASE REGULATORY SUBUNIT 4"/>
    <property type="match status" value="1"/>
</dbReference>
<feature type="compositionally biased region" description="Basic and acidic residues" evidence="4">
    <location>
        <begin position="257"/>
        <end position="266"/>
    </location>
</feature>